<evidence type="ECO:0000256" key="1">
    <source>
        <dbReference type="ARBA" id="ARBA00004162"/>
    </source>
</evidence>
<protein>
    <submittedName>
        <fullName evidence="9">Biopolymer transport protein ExbD</fullName>
    </submittedName>
</protein>
<keyword evidence="7" id="KW-0813">Transport</keyword>
<dbReference type="RefSeq" id="WP_092837736.1">
    <property type="nucleotide sequence ID" value="NZ_FOVP01000009.1"/>
</dbReference>
<evidence type="ECO:0000256" key="7">
    <source>
        <dbReference type="RuleBase" id="RU003879"/>
    </source>
</evidence>
<organism evidence="9 10">
    <name type="scientific">Roseovarius lutimaris</name>
    <dbReference type="NCBI Taxonomy" id="1005928"/>
    <lineage>
        <taxon>Bacteria</taxon>
        <taxon>Pseudomonadati</taxon>
        <taxon>Pseudomonadota</taxon>
        <taxon>Alphaproteobacteria</taxon>
        <taxon>Rhodobacterales</taxon>
        <taxon>Roseobacteraceae</taxon>
        <taxon>Roseovarius</taxon>
    </lineage>
</organism>
<comment type="subcellular location">
    <subcellularLocation>
        <location evidence="1">Cell membrane</location>
        <topology evidence="1">Single-pass membrane protein</topology>
    </subcellularLocation>
    <subcellularLocation>
        <location evidence="7">Cell membrane</location>
        <topology evidence="7">Single-pass type II membrane protein</topology>
    </subcellularLocation>
</comment>
<dbReference type="Proteomes" id="UP000198599">
    <property type="component" value="Unassembled WGS sequence"/>
</dbReference>
<evidence type="ECO:0000313" key="10">
    <source>
        <dbReference type="Proteomes" id="UP000198599"/>
    </source>
</evidence>
<dbReference type="OrthoDB" id="8479787at2"/>
<evidence type="ECO:0000256" key="6">
    <source>
        <dbReference type="ARBA" id="ARBA00023136"/>
    </source>
</evidence>
<dbReference type="AlphaFoldDB" id="A0A1I5C6A2"/>
<keyword evidence="5 8" id="KW-1133">Transmembrane helix</keyword>
<keyword evidence="4 7" id="KW-0812">Transmembrane</keyword>
<evidence type="ECO:0000256" key="8">
    <source>
        <dbReference type="SAM" id="Phobius"/>
    </source>
</evidence>
<reference evidence="10" key="1">
    <citation type="submission" date="2016-10" db="EMBL/GenBank/DDBJ databases">
        <authorList>
            <person name="Varghese N."/>
            <person name="Submissions S."/>
        </authorList>
    </citation>
    <scope>NUCLEOTIDE SEQUENCE [LARGE SCALE GENOMIC DNA]</scope>
    <source>
        <strain evidence="10">DSM 28463</strain>
    </source>
</reference>
<sequence length="128" mass="14364">MRTRIHRSRIEPTIALINVVFLMLVFFMVAGTLSQPLDKDLRLVRTSDLEGRAPPDTIVVHPDGRLTYRGKAIASPQAFYAARPEDEREVVRIVPDEALSAITLVNLARDFRTLGASRVVIVTRRGLE</sequence>
<evidence type="ECO:0000256" key="2">
    <source>
        <dbReference type="ARBA" id="ARBA00005811"/>
    </source>
</evidence>
<gene>
    <name evidence="9" type="ORF">SAMN04487859_109135</name>
</gene>
<dbReference type="GO" id="GO:0022857">
    <property type="term" value="F:transmembrane transporter activity"/>
    <property type="evidence" value="ECO:0007669"/>
    <property type="project" value="InterPro"/>
</dbReference>
<dbReference type="InterPro" id="IPR003400">
    <property type="entry name" value="ExbD"/>
</dbReference>
<evidence type="ECO:0000256" key="5">
    <source>
        <dbReference type="ARBA" id="ARBA00022989"/>
    </source>
</evidence>
<accession>A0A1I5C6A2</accession>
<proteinExistence type="inferred from homology"/>
<evidence type="ECO:0000256" key="4">
    <source>
        <dbReference type="ARBA" id="ARBA00022692"/>
    </source>
</evidence>
<keyword evidence="10" id="KW-1185">Reference proteome</keyword>
<keyword evidence="6 8" id="KW-0472">Membrane</keyword>
<dbReference type="EMBL" id="FOVP01000009">
    <property type="protein sequence ID" value="SFN82342.1"/>
    <property type="molecule type" value="Genomic_DNA"/>
</dbReference>
<dbReference type="STRING" id="1005928.SAMN04487859_109135"/>
<name>A0A1I5C6A2_9RHOB</name>
<dbReference type="GO" id="GO:0015031">
    <property type="term" value="P:protein transport"/>
    <property type="evidence" value="ECO:0007669"/>
    <property type="project" value="UniProtKB-KW"/>
</dbReference>
<comment type="similarity">
    <text evidence="2 7">Belongs to the ExbD/TolR family.</text>
</comment>
<dbReference type="GO" id="GO:0005886">
    <property type="term" value="C:plasma membrane"/>
    <property type="evidence" value="ECO:0007669"/>
    <property type="project" value="UniProtKB-SubCell"/>
</dbReference>
<evidence type="ECO:0000313" key="9">
    <source>
        <dbReference type="EMBL" id="SFN82342.1"/>
    </source>
</evidence>
<keyword evidence="3" id="KW-1003">Cell membrane</keyword>
<feature type="transmembrane region" description="Helical" evidence="8">
    <location>
        <begin position="12"/>
        <end position="33"/>
    </location>
</feature>
<keyword evidence="7" id="KW-0653">Protein transport</keyword>
<evidence type="ECO:0000256" key="3">
    <source>
        <dbReference type="ARBA" id="ARBA00022475"/>
    </source>
</evidence>
<dbReference type="Pfam" id="PF02472">
    <property type="entry name" value="ExbD"/>
    <property type="match status" value="1"/>
</dbReference>